<feature type="coiled-coil region" evidence="2">
    <location>
        <begin position="190"/>
        <end position="224"/>
    </location>
</feature>
<dbReference type="NCBIfam" id="TIGR00254">
    <property type="entry name" value="GGDEF"/>
    <property type="match status" value="1"/>
</dbReference>
<dbReference type="GO" id="GO:0052621">
    <property type="term" value="F:diguanylate cyclase activity"/>
    <property type="evidence" value="ECO:0007669"/>
    <property type="project" value="UniProtKB-EC"/>
</dbReference>
<feature type="region of interest" description="Disordered" evidence="3">
    <location>
        <begin position="107"/>
        <end position="165"/>
    </location>
</feature>
<dbReference type="PANTHER" id="PTHR45138:SF24">
    <property type="entry name" value="DIGUANYLATE CYCLASE DGCC-RELATED"/>
    <property type="match status" value="1"/>
</dbReference>
<evidence type="ECO:0000259" key="4">
    <source>
        <dbReference type="PROSITE" id="PS50887"/>
    </source>
</evidence>
<reference evidence="5 6" key="1">
    <citation type="journal article" date="2016" name="Nat. Commun.">
        <title>Thousands of microbial genomes shed light on interconnected biogeochemical processes in an aquifer system.</title>
        <authorList>
            <person name="Anantharaman K."/>
            <person name="Brown C.T."/>
            <person name="Hug L.A."/>
            <person name="Sharon I."/>
            <person name="Castelle C.J."/>
            <person name="Probst A.J."/>
            <person name="Thomas B.C."/>
            <person name="Singh A."/>
            <person name="Wilkins M.J."/>
            <person name="Karaoz U."/>
            <person name="Brodie E.L."/>
            <person name="Williams K.H."/>
            <person name="Hubbard S.S."/>
            <person name="Banfield J.F."/>
        </authorList>
    </citation>
    <scope>NUCLEOTIDE SEQUENCE [LARGE SCALE GENOMIC DNA]</scope>
</reference>
<dbReference type="EMBL" id="MFTC01000007">
    <property type="protein sequence ID" value="OGI52777.1"/>
    <property type="molecule type" value="Genomic_DNA"/>
</dbReference>
<dbReference type="SUPFAM" id="SSF55073">
    <property type="entry name" value="Nucleotide cyclase"/>
    <property type="match status" value="1"/>
</dbReference>
<dbReference type="GO" id="GO:0043709">
    <property type="term" value="P:cell adhesion involved in single-species biofilm formation"/>
    <property type="evidence" value="ECO:0007669"/>
    <property type="project" value="TreeGrafter"/>
</dbReference>
<dbReference type="PROSITE" id="PS50887">
    <property type="entry name" value="GGDEF"/>
    <property type="match status" value="1"/>
</dbReference>
<keyword evidence="2" id="KW-0175">Coiled coil</keyword>
<evidence type="ECO:0000256" key="1">
    <source>
        <dbReference type="ARBA" id="ARBA00012528"/>
    </source>
</evidence>
<dbReference type="GO" id="GO:1902201">
    <property type="term" value="P:negative regulation of bacterial-type flagellum-dependent cell motility"/>
    <property type="evidence" value="ECO:0007669"/>
    <property type="project" value="TreeGrafter"/>
</dbReference>
<name>A0A1F6U5Z2_9PROT</name>
<evidence type="ECO:0000313" key="5">
    <source>
        <dbReference type="EMBL" id="OGI52777.1"/>
    </source>
</evidence>
<proteinExistence type="predicted"/>
<dbReference type="InterPro" id="IPR029787">
    <property type="entry name" value="Nucleotide_cyclase"/>
</dbReference>
<feature type="domain" description="GGDEF" evidence="4">
    <location>
        <begin position="253"/>
        <end position="384"/>
    </location>
</feature>
<dbReference type="PANTHER" id="PTHR45138">
    <property type="entry name" value="REGULATORY COMPONENTS OF SENSORY TRANSDUCTION SYSTEM"/>
    <property type="match status" value="1"/>
</dbReference>
<dbReference type="AlphaFoldDB" id="A0A1F6U5Z2"/>
<dbReference type="Gene3D" id="3.30.70.270">
    <property type="match status" value="1"/>
</dbReference>
<dbReference type="Proteomes" id="UP000179037">
    <property type="component" value="Unassembled WGS sequence"/>
</dbReference>
<evidence type="ECO:0000256" key="3">
    <source>
        <dbReference type="SAM" id="MobiDB-lite"/>
    </source>
</evidence>
<protein>
    <recommendedName>
        <fullName evidence="1">diguanylate cyclase</fullName>
        <ecNumber evidence="1">2.7.7.65</ecNumber>
    </recommendedName>
</protein>
<dbReference type="InterPro" id="IPR050469">
    <property type="entry name" value="Diguanylate_Cyclase"/>
</dbReference>
<accession>A0A1F6U5Z2</accession>
<dbReference type="InterPro" id="IPR043128">
    <property type="entry name" value="Rev_trsase/Diguanyl_cyclase"/>
</dbReference>
<dbReference type="EC" id="2.7.7.65" evidence="1"/>
<comment type="caution">
    <text evidence="5">The sequence shown here is derived from an EMBL/GenBank/DDBJ whole genome shotgun (WGS) entry which is preliminary data.</text>
</comment>
<dbReference type="CDD" id="cd01949">
    <property type="entry name" value="GGDEF"/>
    <property type="match status" value="1"/>
</dbReference>
<dbReference type="STRING" id="1817768.A3A87_02535"/>
<sequence>MAVGENLSVDPGLMNALVRHLEHLQRHPDGGELLQLIEDALHHCRERGFVNGSCLSHLHQQLLAYTRNNALPSSIRLRARLIQQHLAIYLPQPDHIIPAREATPAPKVAAPAKVAPKPRAPKTPDSRLTRTPAMESPRTPEQPSAPAARTPEAPRAAEAGAPPHLDELRQMLAKGVDEMLREREALARQLSDATTYLKMIEAEREQLREELSKARRRIQAGAKSTKRALGLPKRDVLVRQIESEVERVKRHGEPLALALIDIYNLEGIQEKHGPEIADAVLNRYTSEVLGRFRRYDMVARYNKNEFAVLLPNTGKDNALRALEKVHKRAKESHFSHKGRSYPLPGFGGVLTFYSPGEEPHQMLRRADEALVNLKLRGERQLVVI</sequence>
<gene>
    <name evidence="5" type="ORF">A3A87_02535</name>
</gene>
<evidence type="ECO:0000256" key="2">
    <source>
        <dbReference type="SAM" id="Coils"/>
    </source>
</evidence>
<feature type="compositionally biased region" description="Low complexity" evidence="3">
    <location>
        <begin position="107"/>
        <end position="117"/>
    </location>
</feature>
<dbReference type="SMART" id="SM00267">
    <property type="entry name" value="GGDEF"/>
    <property type="match status" value="1"/>
</dbReference>
<dbReference type="GO" id="GO:0005886">
    <property type="term" value="C:plasma membrane"/>
    <property type="evidence" value="ECO:0007669"/>
    <property type="project" value="TreeGrafter"/>
</dbReference>
<dbReference type="Pfam" id="PF00990">
    <property type="entry name" value="GGDEF"/>
    <property type="match status" value="1"/>
</dbReference>
<evidence type="ECO:0000313" key="6">
    <source>
        <dbReference type="Proteomes" id="UP000179037"/>
    </source>
</evidence>
<organism evidence="5 6">
    <name type="scientific">Candidatus Muproteobacteria bacterium RIFCSPLOWO2_01_FULL_60_18</name>
    <dbReference type="NCBI Taxonomy" id="1817768"/>
    <lineage>
        <taxon>Bacteria</taxon>
        <taxon>Pseudomonadati</taxon>
        <taxon>Pseudomonadota</taxon>
        <taxon>Candidatus Muproteobacteria</taxon>
    </lineage>
</organism>
<feature type="compositionally biased region" description="Low complexity" evidence="3">
    <location>
        <begin position="144"/>
        <end position="163"/>
    </location>
</feature>
<dbReference type="InterPro" id="IPR000160">
    <property type="entry name" value="GGDEF_dom"/>
</dbReference>